<dbReference type="OrthoDB" id="4938517at2759"/>
<dbReference type="VEuPathDB" id="FungiDB:BO80DRAFT_465218"/>
<protein>
    <submittedName>
        <fullName evidence="1">Uncharacterized protein</fullName>
    </submittedName>
</protein>
<evidence type="ECO:0000313" key="2">
    <source>
        <dbReference type="Proteomes" id="UP000249402"/>
    </source>
</evidence>
<keyword evidence="2" id="KW-1185">Reference proteome</keyword>
<dbReference type="Proteomes" id="UP000249402">
    <property type="component" value="Unassembled WGS sequence"/>
</dbReference>
<name>A0A395GXX3_9EURO</name>
<reference evidence="1 2" key="1">
    <citation type="submission" date="2018-02" db="EMBL/GenBank/DDBJ databases">
        <title>The genomes of Aspergillus section Nigri reveals drivers in fungal speciation.</title>
        <authorList>
            <consortium name="DOE Joint Genome Institute"/>
            <person name="Vesth T.C."/>
            <person name="Nybo J."/>
            <person name="Theobald S."/>
            <person name="Brandl J."/>
            <person name="Frisvad J.C."/>
            <person name="Nielsen K.F."/>
            <person name="Lyhne E.K."/>
            <person name="Kogle M.E."/>
            <person name="Kuo A."/>
            <person name="Riley R."/>
            <person name="Clum A."/>
            <person name="Nolan M."/>
            <person name="Lipzen A."/>
            <person name="Salamov A."/>
            <person name="Henrissat B."/>
            <person name="Wiebenga A."/>
            <person name="De vries R.P."/>
            <person name="Grigoriev I.V."/>
            <person name="Mortensen U.H."/>
            <person name="Andersen M.R."/>
            <person name="Baker S.E."/>
        </authorList>
    </citation>
    <scope>NUCLEOTIDE SEQUENCE [LARGE SCALE GENOMIC DNA]</scope>
    <source>
        <strain evidence="1 2">CBS 121593</strain>
    </source>
</reference>
<accession>A0A395GXX3</accession>
<proteinExistence type="predicted"/>
<sequence length="131" mass="15599">MVFYAHLHQRQPGKWPGHWHRYLVTATNATEARRFFTGLHKYTRTSNPTLKHIEAENLEWWNFESDDGWCIKNIYTSINEQKPSEYNNVQELTDCRKTILLTLLHDHDGRIWPILPCQSEQCAQYADIRNV</sequence>
<organism evidence="1 2">
    <name type="scientific">Aspergillus ibericus CBS 121593</name>
    <dbReference type="NCBI Taxonomy" id="1448316"/>
    <lineage>
        <taxon>Eukaryota</taxon>
        <taxon>Fungi</taxon>
        <taxon>Dikarya</taxon>
        <taxon>Ascomycota</taxon>
        <taxon>Pezizomycotina</taxon>
        <taxon>Eurotiomycetes</taxon>
        <taxon>Eurotiomycetidae</taxon>
        <taxon>Eurotiales</taxon>
        <taxon>Aspergillaceae</taxon>
        <taxon>Aspergillus</taxon>
        <taxon>Aspergillus subgen. Circumdati</taxon>
    </lineage>
</organism>
<dbReference type="AlphaFoldDB" id="A0A395GXX3"/>
<dbReference type="RefSeq" id="XP_025574713.1">
    <property type="nucleotide sequence ID" value="XM_025722704.1"/>
</dbReference>
<dbReference type="EMBL" id="KZ824440">
    <property type="protein sequence ID" value="RAL00386.1"/>
    <property type="molecule type" value="Genomic_DNA"/>
</dbReference>
<evidence type="ECO:0000313" key="1">
    <source>
        <dbReference type="EMBL" id="RAL00386.1"/>
    </source>
</evidence>
<dbReference type="GeneID" id="37227569"/>
<gene>
    <name evidence="1" type="ORF">BO80DRAFT_465218</name>
</gene>